<proteinExistence type="inferred from homology"/>
<evidence type="ECO:0000256" key="3">
    <source>
        <dbReference type="ARBA" id="ARBA00022927"/>
    </source>
</evidence>
<evidence type="ECO:0000256" key="7">
    <source>
        <dbReference type="SAM" id="Phobius"/>
    </source>
</evidence>
<dbReference type="Gene3D" id="1.20.5.110">
    <property type="match status" value="1"/>
</dbReference>
<evidence type="ECO:0000256" key="4">
    <source>
        <dbReference type="ARBA" id="ARBA00022990"/>
    </source>
</evidence>
<dbReference type="EMBL" id="WJXA01000006">
    <property type="protein sequence ID" value="KAF7141586.1"/>
    <property type="molecule type" value="Genomic_DNA"/>
</dbReference>
<evidence type="ECO:0000313" key="9">
    <source>
        <dbReference type="EMBL" id="KAF7141586.1"/>
    </source>
</evidence>
<evidence type="ECO:0000313" key="10">
    <source>
        <dbReference type="Proteomes" id="UP000626092"/>
    </source>
</evidence>
<dbReference type="Pfam" id="PF05739">
    <property type="entry name" value="SNARE"/>
    <property type="match status" value="1"/>
</dbReference>
<dbReference type="SMART" id="SM00503">
    <property type="entry name" value="SynN"/>
    <property type="match status" value="1"/>
</dbReference>
<keyword evidence="4" id="KW-0007">Acetylation</keyword>
<dbReference type="GO" id="GO:0000149">
    <property type="term" value="F:SNARE binding"/>
    <property type="evidence" value="ECO:0007669"/>
    <property type="project" value="TreeGrafter"/>
</dbReference>
<dbReference type="Proteomes" id="UP000626092">
    <property type="component" value="Unassembled WGS sequence"/>
</dbReference>
<dbReference type="GO" id="GO:0005484">
    <property type="term" value="F:SNAP receptor activity"/>
    <property type="evidence" value="ECO:0007669"/>
    <property type="project" value="TreeGrafter"/>
</dbReference>
<keyword evidence="10" id="KW-1185">Reference proteome</keyword>
<feature type="transmembrane region" description="Helical" evidence="7">
    <location>
        <begin position="485"/>
        <end position="505"/>
    </location>
</feature>
<evidence type="ECO:0000256" key="1">
    <source>
        <dbReference type="ARBA" id="ARBA00009063"/>
    </source>
</evidence>
<dbReference type="PANTHER" id="PTHR19957:SF277">
    <property type="entry name" value="T-SNARE COILED-COIL HOMOLOGY DOMAIN-CONTAINING PROTEIN"/>
    <property type="match status" value="1"/>
</dbReference>
<evidence type="ECO:0000259" key="8">
    <source>
        <dbReference type="PROSITE" id="PS50192"/>
    </source>
</evidence>
<gene>
    <name evidence="9" type="ORF">RHSIM_Rhsim06G0159400</name>
</gene>
<dbReference type="InterPro" id="IPR045242">
    <property type="entry name" value="Syntaxin"/>
</dbReference>
<evidence type="ECO:0000256" key="5">
    <source>
        <dbReference type="ARBA" id="ARBA00023054"/>
    </source>
</evidence>
<dbReference type="GO" id="GO:0006886">
    <property type="term" value="P:intracellular protein transport"/>
    <property type="evidence" value="ECO:0007669"/>
    <property type="project" value="TreeGrafter"/>
</dbReference>
<evidence type="ECO:0000256" key="6">
    <source>
        <dbReference type="SAM" id="Coils"/>
    </source>
</evidence>
<dbReference type="GO" id="GO:0006906">
    <property type="term" value="P:vesicle fusion"/>
    <property type="evidence" value="ECO:0007669"/>
    <property type="project" value="TreeGrafter"/>
</dbReference>
<dbReference type="SMART" id="SM00397">
    <property type="entry name" value="t_SNARE"/>
    <property type="match status" value="1"/>
</dbReference>
<feature type="coiled-coil region" evidence="6">
    <location>
        <begin position="242"/>
        <end position="272"/>
    </location>
</feature>
<comment type="similarity">
    <text evidence="1">Belongs to the syntaxin family.</text>
</comment>
<dbReference type="GO" id="GO:0012505">
    <property type="term" value="C:endomembrane system"/>
    <property type="evidence" value="ECO:0007669"/>
    <property type="project" value="TreeGrafter"/>
</dbReference>
<reference evidence="9" key="1">
    <citation type="submission" date="2019-11" db="EMBL/GenBank/DDBJ databases">
        <authorList>
            <person name="Liu Y."/>
            <person name="Hou J."/>
            <person name="Li T.-Q."/>
            <person name="Guan C.-H."/>
            <person name="Wu X."/>
            <person name="Wu H.-Z."/>
            <person name="Ling F."/>
            <person name="Zhang R."/>
            <person name="Shi X.-G."/>
            <person name="Ren J.-P."/>
            <person name="Chen E.-F."/>
            <person name="Sun J.-M."/>
        </authorList>
    </citation>
    <scope>NUCLEOTIDE SEQUENCE</scope>
    <source>
        <strain evidence="9">Adult_tree_wgs_1</strain>
        <tissue evidence="9">Leaves</tissue>
    </source>
</reference>
<dbReference type="Gene3D" id="1.20.58.70">
    <property type="match status" value="1"/>
</dbReference>
<dbReference type="PANTHER" id="PTHR19957">
    <property type="entry name" value="SYNTAXIN"/>
    <property type="match status" value="1"/>
</dbReference>
<dbReference type="GO" id="GO:0006887">
    <property type="term" value="P:exocytosis"/>
    <property type="evidence" value="ECO:0007669"/>
    <property type="project" value="TreeGrafter"/>
</dbReference>
<dbReference type="InterPro" id="IPR000727">
    <property type="entry name" value="T_SNARE_dom"/>
</dbReference>
<dbReference type="Pfam" id="PF00804">
    <property type="entry name" value="Syntaxin"/>
    <property type="match status" value="1"/>
</dbReference>
<protein>
    <recommendedName>
        <fullName evidence="8">t-SNARE coiled-coil homology domain-containing protein</fullName>
    </recommendedName>
</protein>
<dbReference type="GO" id="GO:0048278">
    <property type="term" value="P:vesicle docking"/>
    <property type="evidence" value="ECO:0007669"/>
    <property type="project" value="TreeGrafter"/>
</dbReference>
<keyword evidence="7" id="KW-1133">Transmembrane helix</keyword>
<dbReference type="CDD" id="cd15848">
    <property type="entry name" value="SNARE_syntaxin1-like"/>
    <property type="match status" value="1"/>
</dbReference>
<name>A0A834LLP1_RHOSS</name>
<dbReference type="CDD" id="cd00179">
    <property type="entry name" value="SynN"/>
    <property type="match status" value="1"/>
</dbReference>
<comment type="caution">
    <text evidence="9">The sequence shown here is derived from an EMBL/GenBank/DDBJ whole genome shotgun (WGS) entry which is preliminary data.</text>
</comment>
<dbReference type="InterPro" id="IPR010989">
    <property type="entry name" value="SNARE"/>
</dbReference>
<keyword evidence="7" id="KW-0812">Transmembrane</keyword>
<dbReference type="AlphaFoldDB" id="A0A834LLP1"/>
<dbReference type="GO" id="GO:0031201">
    <property type="term" value="C:SNARE complex"/>
    <property type="evidence" value="ECO:0007669"/>
    <property type="project" value="TreeGrafter"/>
</dbReference>
<dbReference type="PROSITE" id="PS50192">
    <property type="entry name" value="T_SNARE"/>
    <property type="match status" value="1"/>
</dbReference>
<dbReference type="InterPro" id="IPR006011">
    <property type="entry name" value="Syntaxin_N"/>
</dbReference>
<dbReference type="FunFam" id="1.20.5.110:FF:000008">
    <property type="entry name" value="Syntaxin 132"/>
    <property type="match status" value="1"/>
</dbReference>
<accession>A0A834LLP1</accession>
<keyword evidence="2" id="KW-0813">Transport</keyword>
<dbReference type="SUPFAM" id="SSF47661">
    <property type="entry name" value="t-snare proteins"/>
    <property type="match status" value="1"/>
</dbReference>
<dbReference type="GO" id="GO:0005886">
    <property type="term" value="C:plasma membrane"/>
    <property type="evidence" value="ECO:0007669"/>
    <property type="project" value="TreeGrafter"/>
</dbReference>
<feature type="domain" description="T-SNARE coiled-coil homology" evidence="8">
    <location>
        <begin position="413"/>
        <end position="475"/>
    </location>
</feature>
<dbReference type="OrthoDB" id="10255013at2759"/>
<sequence>MFEIKNREHLREFECAGFPPDWRLGKRKGTYSAMGVLTKEEQSDISVSAQVEFPACRDSSTFNRNLCYVGSTVIDIRSGILVFEASVVAIVDCNYQAYGDIEDKSWEDLDFNVFKAYWVGCDLRMFRLKHGFCSRVRFSFEVRWETFAEFVYFLTPSHWSSRLVASILSVALVAVSVSRFHYLVEAIQYPDKRFMEAALDGDIDSFDPDARNQPSREQDIEMGTRVTRSASDLGMDSFNKQIQDVDKQVDKVSELLKKVKDANEESKAVTKASAMKAIKKRMEKDVDEVGKIARNVKAKLEAISKDVFLNTFVTNLANRQKPGCGKGTAVDRSRTNLTNAVTKKFRDLMMEFQTLRQRIQDEYREVVERRVITVTGTRPDEKTIDHLIETGNSEQIFQTAMQDMGRGQVLNTLEEIQERHDAVKELEKKLLDLYQVYLDMAVLVEAQGEILDNIESQVSNAVDHVQSGTTALQTAKKLQRNSRKWMCIAIVILLVIVGIIVVGVIQPWKSGKGA</sequence>
<keyword evidence="7" id="KW-0472">Membrane</keyword>
<keyword evidence="3" id="KW-0653">Protein transport</keyword>
<evidence type="ECO:0000256" key="2">
    <source>
        <dbReference type="ARBA" id="ARBA00022448"/>
    </source>
</evidence>
<keyword evidence="5 6" id="KW-0175">Coiled coil</keyword>
<organism evidence="9 10">
    <name type="scientific">Rhododendron simsii</name>
    <name type="common">Sims's rhododendron</name>
    <dbReference type="NCBI Taxonomy" id="118357"/>
    <lineage>
        <taxon>Eukaryota</taxon>
        <taxon>Viridiplantae</taxon>
        <taxon>Streptophyta</taxon>
        <taxon>Embryophyta</taxon>
        <taxon>Tracheophyta</taxon>
        <taxon>Spermatophyta</taxon>
        <taxon>Magnoliopsida</taxon>
        <taxon>eudicotyledons</taxon>
        <taxon>Gunneridae</taxon>
        <taxon>Pentapetalae</taxon>
        <taxon>asterids</taxon>
        <taxon>Ericales</taxon>
        <taxon>Ericaceae</taxon>
        <taxon>Ericoideae</taxon>
        <taxon>Rhodoreae</taxon>
        <taxon>Rhododendron</taxon>
    </lineage>
</organism>